<protein>
    <submittedName>
        <fullName evidence="1">Uncharacterized protein</fullName>
    </submittedName>
</protein>
<name>A0A7Y0BLU9_9SPHN</name>
<organism evidence="1 2">
    <name type="scientific">Novosphingobium olei</name>
    <dbReference type="NCBI Taxonomy" id="2728851"/>
    <lineage>
        <taxon>Bacteria</taxon>
        <taxon>Pseudomonadati</taxon>
        <taxon>Pseudomonadota</taxon>
        <taxon>Alphaproteobacteria</taxon>
        <taxon>Sphingomonadales</taxon>
        <taxon>Sphingomonadaceae</taxon>
        <taxon>Novosphingobium</taxon>
    </lineage>
</organism>
<evidence type="ECO:0000313" key="1">
    <source>
        <dbReference type="EMBL" id="NML92673.1"/>
    </source>
</evidence>
<keyword evidence="2" id="KW-1185">Reference proteome</keyword>
<comment type="caution">
    <text evidence="1">The sequence shown here is derived from an EMBL/GenBank/DDBJ whole genome shotgun (WGS) entry which is preliminary data.</text>
</comment>
<dbReference type="EMBL" id="JABBGM010000001">
    <property type="protein sequence ID" value="NML92673.1"/>
    <property type="molecule type" value="Genomic_DNA"/>
</dbReference>
<dbReference type="RefSeq" id="WP_169491890.1">
    <property type="nucleotide sequence ID" value="NZ_JABBGM010000001.1"/>
</dbReference>
<gene>
    <name evidence="1" type="ORF">HHL27_03170</name>
</gene>
<reference evidence="1 2" key="1">
    <citation type="submission" date="2020-04" db="EMBL/GenBank/DDBJ databases">
        <title>Novosphingobium sp. TW-4 isolated from soil.</title>
        <authorList>
            <person name="Dahal R.H."/>
            <person name="Chaudhary D.K."/>
        </authorList>
    </citation>
    <scope>NUCLEOTIDE SEQUENCE [LARGE SCALE GENOMIC DNA]</scope>
    <source>
        <strain evidence="1 2">TW-4</strain>
    </source>
</reference>
<dbReference type="Proteomes" id="UP000583556">
    <property type="component" value="Unassembled WGS sequence"/>
</dbReference>
<sequence>MDTPKSPQVALHDFSAPFLGKPVWGARQGYGSFLSFEFCAPELVVKEWHSNDRGLRRQAYVQGRWHVWIYCCQWRFTAHGKQIAWSEDSRDDIARAMGMLDGQKLTDIGLDPNAGKSRFTFDLGGELDTWPTGDDLTEEQWFIYGPQNVFGYRADGR</sequence>
<dbReference type="AlphaFoldDB" id="A0A7Y0BLU9"/>
<proteinExistence type="predicted"/>
<accession>A0A7Y0BLU9</accession>
<evidence type="ECO:0000313" key="2">
    <source>
        <dbReference type="Proteomes" id="UP000583556"/>
    </source>
</evidence>